<evidence type="ECO:0000256" key="8">
    <source>
        <dbReference type="ARBA" id="ARBA00049339"/>
    </source>
</evidence>
<dbReference type="RefSeq" id="WP_344712492.1">
    <property type="nucleotide sequence ID" value="NZ_BAAAWH010000001.1"/>
</dbReference>
<comment type="subunit">
    <text evidence="9">Monomer.</text>
</comment>
<reference evidence="13 14" key="1">
    <citation type="submission" date="2024-09" db="EMBL/GenBank/DDBJ databases">
        <authorList>
            <person name="Sun Q."/>
            <person name="Mori K."/>
        </authorList>
    </citation>
    <scope>NUCLEOTIDE SEQUENCE [LARGE SCALE GENOMIC DNA]</scope>
    <source>
        <strain evidence="13 14">JCM 1342</strain>
    </source>
</reference>
<dbReference type="GO" id="GO:0004814">
    <property type="term" value="F:arginine-tRNA ligase activity"/>
    <property type="evidence" value="ECO:0007669"/>
    <property type="project" value="UniProtKB-EC"/>
</dbReference>
<proteinExistence type="inferred from homology"/>
<dbReference type="NCBIfam" id="TIGR00456">
    <property type="entry name" value="argS"/>
    <property type="match status" value="1"/>
</dbReference>
<keyword evidence="7 9" id="KW-0030">Aminoacyl-tRNA synthetase</keyword>
<dbReference type="SMART" id="SM00836">
    <property type="entry name" value="DALR_1"/>
    <property type="match status" value="1"/>
</dbReference>
<dbReference type="Gene3D" id="3.30.1360.70">
    <property type="entry name" value="Arginyl tRNA synthetase N-terminal domain"/>
    <property type="match status" value="1"/>
</dbReference>
<name>A0ABV5SZY0_9MICO</name>
<comment type="catalytic activity">
    <reaction evidence="8 9">
        <text>tRNA(Arg) + L-arginine + ATP = L-arginyl-tRNA(Arg) + AMP + diphosphate</text>
        <dbReference type="Rhea" id="RHEA:20301"/>
        <dbReference type="Rhea" id="RHEA-COMP:9658"/>
        <dbReference type="Rhea" id="RHEA-COMP:9673"/>
        <dbReference type="ChEBI" id="CHEBI:30616"/>
        <dbReference type="ChEBI" id="CHEBI:32682"/>
        <dbReference type="ChEBI" id="CHEBI:33019"/>
        <dbReference type="ChEBI" id="CHEBI:78442"/>
        <dbReference type="ChEBI" id="CHEBI:78513"/>
        <dbReference type="ChEBI" id="CHEBI:456215"/>
        <dbReference type="EC" id="6.1.1.19"/>
    </reaction>
</comment>
<gene>
    <name evidence="9 13" type="primary">argS</name>
    <name evidence="13" type="ORF">ACFFPJ_08895</name>
</gene>
<dbReference type="EMBL" id="JBHMBE010000003">
    <property type="protein sequence ID" value="MFB9645914.1"/>
    <property type="molecule type" value="Genomic_DNA"/>
</dbReference>
<feature type="domain" description="Arginyl tRNA synthetase N-terminal" evidence="12">
    <location>
        <begin position="4"/>
        <end position="95"/>
    </location>
</feature>
<sequence>MNPAELSTALLAIVTPLAEARREGSAAGLTAADLPLERPKNRDHGDWSSNAALKLAKAVGANPRELAAEIASGLAQTPGVASVEVAGPGFINIRLDAAAAGALARTIVEAGAAFGTNESQRGNAINVEFVSANPTGPLHIGHTRWAALGDSIARLLLASGATVAREFYINDAGVQMERFGHSVLASVKGEPTPEGGYAGVYIDDLARRVLESRPDLLDLDPDEQVAVARDLAYGFQLGELQASLAKFHVAFDVWFSERTLHAPGSDGEPSLVDEAVDRLRAQGHVFDDEGAVWVRTTDFGDDKDRVIRRSNGEYTYFAADAAYYLNKGDRGFAHKIYLLGADHHGYVHRLKALAGAAGDDPEKDIEVLIGQLVSINGARLSKRAGNIIEMDDLREWLGTDALRYSLARYPADSPLTLDPELLRKRTNDNPVFYVQYAHARTHNVARNAVAAGVDRSEFAPELLDHETESALLGALQEFPRIVAFAAEVREPHRVARYLEELAGLYHRWYDNCRVIPLGDEPVGSVHRTRLWLNDATGQVLRNGLDLLGVDAPERM</sequence>
<dbReference type="HAMAP" id="MF_00123">
    <property type="entry name" value="Arg_tRNA_synth"/>
    <property type="match status" value="1"/>
</dbReference>
<protein>
    <recommendedName>
        <fullName evidence="9">Arginine--tRNA ligase</fullName>
        <ecNumber evidence="9">6.1.1.19</ecNumber>
    </recommendedName>
    <alternativeName>
        <fullName evidence="9">Arginyl-tRNA synthetase</fullName>
        <shortName evidence="9">ArgRS</shortName>
    </alternativeName>
</protein>
<accession>A0ABV5SZY0</accession>
<organism evidence="13 14">
    <name type="scientific">Microbacterium terregens</name>
    <dbReference type="NCBI Taxonomy" id="69363"/>
    <lineage>
        <taxon>Bacteria</taxon>
        <taxon>Bacillati</taxon>
        <taxon>Actinomycetota</taxon>
        <taxon>Actinomycetes</taxon>
        <taxon>Micrococcales</taxon>
        <taxon>Microbacteriaceae</taxon>
        <taxon>Microbacterium</taxon>
    </lineage>
</organism>
<evidence type="ECO:0000256" key="6">
    <source>
        <dbReference type="ARBA" id="ARBA00022917"/>
    </source>
</evidence>
<dbReference type="InterPro" id="IPR036695">
    <property type="entry name" value="Arg-tRNA-synth_N_sf"/>
</dbReference>
<dbReference type="InterPro" id="IPR001278">
    <property type="entry name" value="Arg-tRNA-ligase"/>
</dbReference>
<keyword evidence="6 9" id="KW-0648">Protein biosynthesis</keyword>
<evidence type="ECO:0000256" key="1">
    <source>
        <dbReference type="ARBA" id="ARBA00005594"/>
    </source>
</evidence>
<dbReference type="Pfam" id="PF00750">
    <property type="entry name" value="tRNA-synt_1d"/>
    <property type="match status" value="2"/>
</dbReference>
<comment type="similarity">
    <text evidence="1 9 10">Belongs to the class-I aminoacyl-tRNA synthetase family.</text>
</comment>
<evidence type="ECO:0000256" key="10">
    <source>
        <dbReference type="RuleBase" id="RU363038"/>
    </source>
</evidence>
<dbReference type="InterPro" id="IPR035684">
    <property type="entry name" value="ArgRS_core"/>
</dbReference>
<dbReference type="CDD" id="cd00671">
    <property type="entry name" value="ArgRS_core"/>
    <property type="match status" value="1"/>
</dbReference>
<dbReference type="PANTHER" id="PTHR11956">
    <property type="entry name" value="ARGINYL-TRNA SYNTHETASE"/>
    <property type="match status" value="1"/>
</dbReference>
<comment type="caution">
    <text evidence="13">The sequence shown here is derived from an EMBL/GenBank/DDBJ whole genome shotgun (WGS) entry which is preliminary data.</text>
</comment>
<evidence type="ECO:0000256" key="7">
    <source>
        <dbReference type="ARBA" id="ARBA00023146"/>
    </source>
</evidence>
<keyword evidence="3 9" id="KW-0436">Ligase</keyword>
<dbReference type="SMART" id="SM01016">
    <property type="entry name" value="Arg_tRNA_synt_N"/>
    <property type="match status" value="1"/>
</dbReference>
<keyword evidence="5 9" id="KW-0067">ATP-binding</keyword>
<dbReference type="InterPro" id="IPR005148">
    <property type="entry name" value="Arg-tRNA-synth_N"/>
</dbReference>
<dbReference type="SUPFAM" id="SSF55190">
    <property type="entry name" value="Arginyl-tRNA synthetase (ArgRS), N-terminal 'additional' domain"/>
    <property type="match status" value="1"/>
</dbReference>
<feature type="domain" description="DALR anticodon binding" evidence="11">
    <location>
        <begin position="434"/>
        <end position="555"/>
    </location>
</feature>
<comment type="subcellular location">
    <subcellularLocation>
        <location evidence="9">Cytoplasm</location>
    </subcellularLocation>
</comment>
<dbReference type="InterPro" id="IPR001412">
    <property type="entry name" value="aa-tRNA-synth_I_CS"/>
</dbReference>
<dbReference type="Pfam" id="PF03485">
    <property type="entry name" value="Arg_tRNA_synt_N"/>
    <property type="match status" value="1"/>
</dbReference>
<evidence type="ECO:0000256" key="5">
    <source>
        <dbReference type="ARBA" id="ARBA00022840"/>
    </source>
</evidence>
<dbReference type="Gene3D" id="1.10.730.10">
    <property type="entry name" value="Isoleucyl-tRNA Synthetase, Domain 1"/>
    <property type="match status" value="1"/>
</dbReference>
<dbReference type="EC" id="6.1.1.19" evidence="9"/>
<dbReference type="Pfam" id="PF05746">
    <property type="entry name" value="DALR_1"/>
    <property type="match status" value="1"/>
</dbReference>
<dbReference type="PRINTS" id="PR01038">
    <property type="entry name" value="TRNASYNTHARG"/>
</dbReference>
<dbReference type="Proteomes" id="UP001589611">
    <property type="component" value="Unassembled WGS sequence"/>
</dbReference>
<dbReference type="SUPFAM" id="SSF52374">
    <property type="entry name" value="Nucleotidylyl transferase"/>
    <property type="match status" value="1"/>
</dbReference>
<evidence type="ECO:0000313" key="14">
    <source>
        <dbReference type="Proteomes" id="UP001589611"/>
    </source>
</evidence>
<dbReference type="SUPFAM" id="SSF47323">
    <property type="entry name" value="Anticodon-binding domain of a subclass of class I aminoacyl-tRNA synthetases"/>
    <property type="match status" value="1"/>
</dbReference>
<evidence type="ECO:0000256" key="9">
    <source>
        <dbReference type="HAMAP-Rule" id="MF_00123"/>
    </source>
</evidence>
<evidence type="ECO:0000256" key="3">
    <source>
        <dbReference type="ARBA" id="ARBA00022598"/>
    </source>
</evidence>
<dbReference type="Gene3D" id="3.40.50.620">
    <property type="entry name" value="HUPs"/>
    <property type="match status" value="1"/>
</dbReference>
<evidence type="ECO:0000313" key="13">
    <source>
        <dbReference type="EMBL" id="MFB9645914.1"/>
    </source>
</evidence>
<evidence type="ECO:0000256" key="4">
    <source>
        <dbReference type="ARBA" id="ARBA00022741"/>
    </source>
</evidence>
<evidence type="ECO:0000259" key="12">
    <source>
        <dbReference type="SMART" id="SM01016"/>
    </source>
</evidence>
<feature type="short sequence motif" description="'HIGH' region" evidence="9">
    <location>
        <begin position="132"/>
        <end position="142"/>
    </location>
</feature>
<keyword evidence="14" id="KW-1185">Reference proteome</keyword>
<keyword evidence="2 9" id="KW-0963">Cytoplasm</keyword>
<dbReference type="InterPro" id="IPR009080">
    <property type="entry name" value="tRNAsynth_Ia_anticodon-bd"/>
</dbReference>
<evidence type="ECO:0000256" key="2">
    <source>
        <dbReference type="ARBA" id="ARBA00022490"/>
    </source>
</evidence>
<dbReference type="InterPro" id="IPR014729">
    <property type="entry name" value="Rossmann-like_a/b/a_fold"/>
</dbReference>
<keyword evidence="4 9" id="KW-0547">Nucleotide-binding</keyword>
<dbReference type="PANTHER" id="PTHR11956:SF5">
    <property type="entry name" value="ARGININE--TRNA LIGASE, CYTOPLASMIC"/>
    <property type="match status" value="1"/>
</dbReference>
<dbReference type="PROSITE" id="PS00178">
    <property type="entry name" value="AA_TRNA_LIGASE_I"/>
    <property type="match status" value="1"/>
</dbReference>
<evidence type="ECO:0000259" key="11">
    <source>
        <dbReference type="SMART" id="SM00836"/>
    </source>
</evidence>
<dbReference type="InterPro" id="IPR008909">
    <property type="entry name" value="DALR_anticod-bd"/>
</dbReference>